<evidence type="ECO:0000313" key="9">
    <source>
        <dbReference type="EMBL" id="UOQ56862.1"/>
    </source>
</evidence>
<dbReference type="Gene3D" id="3.40.50.360">
    <property type="match status" value="1"/>
</dbReference>
<dbReference type="InterPro" id="IPR050104">
    <property type="entry name" value="FMN-dep_NADH:Q_OxRdtase_AzoR1"/>
</dbReference>
<comment type="function">
    <text evidence="6">Quinone reductase that provides resistance to thiol-specific stress caused by electrophilic quinones.</text>
</comment>
<comment type="catalytic activity">
    <reaction evidence="5">
        <text>N,N-dimethyl-1,4-phenylenediamine + anthranilate + 2 NAD(+) = 2-(4-dimethylaminophenyl)diazenylbenzoate + 2 NADH + 2 H(+)</text>
        <dbReference type="Rhea" id="RHEA:55872"/>
        <dbReference type="ChEBI" id="CHEBI:15378"/>
        <dbReference type="ChEBI" id="CHEBI:15783"/>
        <dbReference type="ChEBI" id="CHEBI:16567"/>
        <dbReference type="ChEBI" id="CHEBI:57540"/>
        <dbReference type="ChEBI" id="CHEBI:57945"/>
        <dbReference type="ChEBI" id="CHEBI:71579"/>
        <dbReference type="EC" id="1.7.1.17"/>
    </reaction>
    <physiologicalReaction direction="right-to-left" evidence="5">
        <dbReference type="Rhea" id="RHEA:55874"/>
    </physiologicalReaction>
</comment>
<dbReference type="Pfam" id="PF02525">
    <property type="entry name" value="Flavodoxin_2"/>
    <property type="match status" value="1"/>
</dbReference>
<dbReference type="EC" id="1.6.5.-" evidence="6"/>
<dbReference type="Proteomes" id="UP000831786">
    <property type="component" value="Chromosome"/>
</dbReference>
<comment type="cofactor">
    <cofactor evidence="6">
        <name>FMN</name>
        <dbReference type="ChEBI" id="CHEBI:58210"/>
    </cofactor>
    <text evidence="6">Binds 1 FMN per subunit.</text>
</comment>
<organism evidence="9 10">
    <name type="scientific">Leucobacter allii</name>
    <dbReference type="NCBI Taxonomy" id="2932247"/>
    <lineage>
        <taxon>Bacteria</taxon>
        <taxon>Bacillati</taxon>
        <taxon>Actinomycetota</taxon>
        <taxon>Actinomycetes</taxon>
        <taxon>Micrococcales</taxon>
        <taxon>Microbacteriaceae</taxon>
        <taxon>Leucobacter</taxon>
    </lineage>
</organism>
<keyword evidence="1 6" id="KW-0285">Flavoprotein</keyword>
<comment type="subunit">
    <text evidence="6">Homodimer.</text>
</comment>
<evidence type="ECO:0000313" key="10">
    <source>
        <dbReference type="Proteomes" id="UP000831786"/>
    </source>
</evidence>
<feature type="domain" description="Flavodoxin-like fold" evidence="8">
    <location>
        <begin position="3"/>
        <end position="158"/>
    </location>
</feature>
<comment type="function">
    <text evidence="6">Also exhibits azoreductase activity. Catalyzes the reductive cleavage of the azo bond in aromatic azo compounds to the corresponding amines.</text>
</comment>
<dbReference type="RefSeq" id="WP_244727366.1">
    <property type="nucleotide sequence ID" value="NZ_CP095045.1"/>
</dbReference>
<protein>
    <recommendedName>
        <fullName evidence="6">FMN dependent NADH:quinone oxidoreductase</fullName>
        <ecNumber evidence="6">1.6.5.-</ecNumber>
    </recommendedName>
    <alternativeName>
        <fullName evidence="6">Azo-dye reductase</fullName>
    </alternativeName>
    <alternativeName>
        <fullName evidence="6">FMN-dependent NADH-azo compound oxidoreductase</fullName>
    </alternativeName>
    <alternativeName>
        <fullName evidence="6">FMN-dependent NADH-azoreductase</fullName>
        <ecNumber evidence="6">1.7.1.17</ecNumber>
    </alternativeName>
</protein>
<keyword evidence="2 6" id="KW-0288">FMN</keyword>
<evidence type="ECO:0000256" key="6">
    <source>
        <dbReference type="HAMAP-Rule" id="MF_01216"/>
    </source>
</evidence>
<dbReference type="EMBL" id="CP095045">
    <property type="protein sequence ID" value="UOQ56862.1"/>
    <property type="molecule type" value="Genomic_DNA"/>
</dbReference>
<feature type="binding site" evidence="6">
    <location>
        <begin position="95"/>
        <end position="98"/>
    </location>
    <ligand>
        <name>FMN</name>
        <dbReference type="ChEBI" id="CHEBI:58210"/>
    </ligand>
</feature>
<evidence type="ECO:0000256" key="2">
    <source>
        <dbReference type="ARBA" id="ARBA00022643"/>
    </source>
</evidence>
<evidence type="ECO:0000256" key="4">
    <source>
        <dbReference type="ARBA" id="ARBA00023027"/>
    </source>
</evidence>
<name>A0ABY4FKR2_9MICO</name>
<proteinExistence type="inferred from homology"/>
<keyword evidence="10" id="KW-1185">Reference proteome</keyword>
<evidence type="ECO:0000256" key="3">
    <source>
        <dbReference type="ARBA" id="ARBA00023002"/>
    </source>
</evidence>
<dbReference type="InterPro" id="IPR003680">
    <property type="entry name" value="Flavodoxin_fold"/>
</dbReference>
<reference evidence="9 10" key="1">
    <citation type="submission" date="2022-04" db="EMBL/GenBank/DDBJ databases">
        <title>Leucobacter sp. isolated from rhizosphere of garlic.</title>
        <authorList>
            <person name="Won M."/>
            <person name="Lee C.-M."/>
            <person name="Woen H.-Y."/>
            <person name="Kwon S.-W."/>
        </authorList>
    </citation>
    <scope>NUCLEOTIDE SEQUENCE [LARGE SCALE GENOMIC DNA]</scope>
    <source>
        <strain evidence="9 10">H21R-40</strain>
    </source>
</reference>
<dbReference type="PANTHER" id="PTHR43741:SF4">
    <property type="entry name" value="FMN-DEPENDENT NADH:QUINONE OXIDOREDUCTASE"/>
    <property type="match status" value="1"/>
</dbReference>
<dbReference type="InterPro" id="IPR023048">
    <property type="entry name" value="NADH:quinone_OxRdtase_FMN_depd"/>
</dbReference>
<evidence type="ECO:0000256" key="5">
    <source>
        <dbReference type="ARBA" id="ARBA00048542"/>
    </source>
</evidence>
<dbReference type="InterPro" id="IPR029039">
    <property type="entry name" value="Flavoprotein-like_sf"/>
</dbReference>
<dbReference type="EC" id="1.7.1.17" evidence="6"/>
<feature type="compositionally biased region" description="Basic and acidic residues" evidence="7">
    <location>
        <begin position="41"/>
        <end position="65"/>
    </location>
</feature>
<comment type="caution">
    <text evidence="6">Lacks conserved residue(s) required for the propagation of feature annotation.</text>
</comment>
<sequence>MPTLLHIDSAIADAESRTRRLTRAAVEAWRGRGDGYTVVSRDLHADPPSHLRERSQHWPERLREGAPLDRATEEIQERLIAELLGADALVIGAPMYNFNIPSTLKAWVDLVHVPGITSPFDAEVRPLRGRPAVIVTSQGGPREDAVEHLATAPLRHLLGAAFGMEVHVVGTSRTLAERIPELGVDEADALFADAEAETVRLGSTI</sequence>
<keyword evidence="4 6" id="KW-0520">NAD</keyword>
<feature type="binding site" evidence="6">
    <location>
        <begin position="137"/>
        <end position="140"/>
    </location>
    <ligand>
        <name>FMN</name>
        <dbReference type="ChEBI" id="CHEBI:58210"/>
    </ligand>
</feature>
<accession>A0ABY4FKR2</accession>
<comment type="catalytic activity">
    <reaction evidence="6">
        <text>2 a quinone + NADH + H(+) = 2 a 1,4-benzosemiquinone + NAD(+)</text>
        <dbReference type="Rhea" id="RHEA:65952"/>
        <dbReference type="ChEBI" id="CHEBI:15378"/>
        <dbReference type="ChEBI" id="CHEBI:57540"/>
        <dbReference type="ChEBI" id="CHEBI:57945"/>
        <dbReference type="ChEBI" id="CHEBI:132124"/>
        <dbReference type="ChEBI" id="CHEBI:134225"/>
    </reaction>
</comment>
<evidence type="ECO:0000256" key="7">
    <source>
        <dbReference type="SAM" id="MobiDB-lite"/>
    </source>
</evidence>
<dbReference type="PANTHER" id="PTHR43741">
    <property type="entry name" value="FMN-DEPENDENT NADH-AZOREDUCTASE 1"/>
    <property type="match status" value="1"/>
</dbReference>
<evidence type="ECO:0000259" key="8">
    <source>
        <dbReference type="Pfam" id="PF02525"/>
    </source>
</evidence>
<keyword evidence="3 6" id="KW-0560">Oxidoreductase</keyword>
<comment type="similarity">
    <text evidence="6">Belongs to the azoreductase type 1 family.</text>
</comment>
<gene>
    <name evidence="6" type="primary">azoR</name>
    <name evidence="9" type="ORF">MUN78_14510</name>
</gene>
<feature type="region of interest" description="Disordered" evidence="7">
    <location>
        <begin position="40"/>
        <end position="65"/>
    </location>
</feature>
<dbReference type="HAMAP" id="MF_01216">
    <property type="entry name" value="Azoreductase_type1"/>
    <property type="match status" value="1"/>
</dbReference>
<evidence type="ECO:0000256" key="1">
    <source>
        <dbReference type="ARBA" id="ARBA00022630"/>
    </source>
</evidence>
<dbReference type="SUPFAM" id="SSF52218">
    <property type="entry name" value="Flavoproteins"/>
    <property type="match status" value="1"/>
</dbReference>